<sequence>MKKLLSFAAVVAVGVSLVVVPSVSAVELEIGPEYSPERRAVIMANAERLELAAKERALRQADGEYDKSPHSFFSARYIAASDVSSVEKMWDCWKDYPHNFSNPFFWVEDQGVPPINDERQWIECPLLPITDKDREVAAQELADGSAVQSSPGVISSLLVAFWRIVSAVKSFLGLK</sequence>
<dbReference type="EMBL" id="CP011542">
    <property type="protein sequence ID" value="AKK04631.1"/>
    <property type="molecule type" value="Genomic_DNA"/>
</dbReference>
<reference evidence="1 2" key="1">
    <citation type="journal article" date="2015" name="Genome Announc.">
        <title>Complete Genome Sequence of the Type Strain Corynebacterium mustelae DSM 45274, Isolated from Various Tissues of a Male Ferret with Lethal Sepsis.</title>
        <authorList>
            <person name="Ruckert C."/>
            <person name="Eimer J."/>
            <person name="Winkler A."/>
            <person name="Tauch A."/>
        </authorList>
    </citation>
    <scope>NUCLEOTIDE SEQUENCE [LARGE SCALE GENOMIC DNA]</scope>
    <source>
        <strain evidence="1 2">DSM 45274</strain>
    </source>
</reference>
<dbReference type="KEGG" id="cmv:CMUST_01410"/>
<dbReference type="AlphaFoldDB" id="A0A0G3GU23"/>
<dbReference type="Proteomes" id="UP000035199">
    <property type="component" value="Chromosome"/>
</dbReference>
<dbReference type="PATRIC" id="fig|571915.4.peg.290"/>
<reference evidence="2" key="2">
    <citation type="submission" date="2015-05" db="EMBL/GenBank/DDBJ databases">
        <title>Complete genome sequence of Corynebacterium mustelae DSM 45274, isolated from various tissues of a male ferret with lethal sepsis.</title>
        <authorList>
            <person name="Ruckert C."/>
            <person name="Albersmeier A."/>
            <person name="Winkler A."/>
            <person name="Tauch A."/>
        </authorList>
    </citation>
    <scope>NUCLEOTIDE SEQUENCE [LARGE SCALE GENOMIC DNA]</scope>
    <source>
        <strain evidence="2">DSM 45274</strain>
    </source>
</reference>
<gene>
    <name evidence="1" type="ORF">CMUST_01410</name>
</gene>
<proteinExistence type="predicted"/>
<organism evidence="1 2">
    <name type="scientific">Corynebacterium mustelae</name>
    <dbReference type="NCBI Taxonomy" id="571915"/>
    <lineage>
        <taxon>Bacteria</taxon>
        <taxon>Bacillati</taxon>
        <taxon>Actinomycetota</taxon>
        <taxon>Actinomycetes</taxon>
        <taxon>Mycobacteriales</taxon>
        <taxon>Corynebacteriaceae</taxon>
        <taxon>Corynebacterium</taxon>
    </lineage>
</organism>
<evidence type="ECO:0000313" key="1">
    <source>
        <dbReference type="EMBL" id="AKK04631.1"/>
    </source>
</evidence>
<evidence type="ECO:0000313" key="2">
    <source>
        <dbReference type="Proteomes" id="UP000035199"/>
    </source>
</evidence>
<keyword evidence="2" id="KW-1185">Reference proteome</keyword>
<accession>A0A0G3GU23</accession>
<name>A0A0G3GU23_9CORY</name>
<protein>
    <submittedName>
        <fullName evidence="1">Uncharacterized protein</fullName>
    </submittedName>
</protein>
<dbReference type="RefSeq" id="WP_047261015.1">
    <property type="nucleotide sequence ID" value="NZ_CP011542.1"/>
</dbReference>